<gene>
    <name evidence="5" type="ORF">H6A60_08210</name>
</gene>
<evidence type="ECO:0000259" key="4">
    <source>
        <dbReference type="SMART" id="SM00563"/>
    </source>
</evidence>
<dbReference type="InterPro" id="IPR002123">
    <property type="entry name" value="Plipid/glycerol_acylTrfase"/>
</dbReference>
<keyword evidence="3 5" id="KW-0012">Acyltransferase</keyword>
<proteinExistence type="predicted"/>
<evidence type="ECO:0000313" key="5">
    <source>
        <dbReference type="EMBL" id="MBM6704462.1"/>
    </source>
</evidence>
<evidence type="ECO:0000256" key="1">
    <source>
        <dbReference type="ARBA" id="ARBA00005189"/>
    </source>
</evidence>
<accession>A0ABS2DSX0</accession>
<evidence type="ECO:0000256" key="2">
    <source>
        <dbReference type="ARBA" id="ARBA00022679"/>
    </source>
</evidence>
<dbReference type="Pfam" id="PF01553">
    <property type="entry name" value="Acyltransferase"/>
    <property type="match status" value="1"/>
</dbReference>
<protein>
    <submittedName>
        <fullName evidence="5">1-acyl-sn-glycerol-3-phosphate acyltransferase</fullName>
    </submittedName>
</protein>
<dbReference type="SMART" id="SM00563">
    <property type="entry name" value="PlsC"/>
    <property type="match status" value="1"/>
</dbReference>
<keyword evidence="6" id="KW-1185">Reference proteome</keyword>
<dbReference type="Proteomes" id="UP000715095">
    <property type="component" value="Unassembled WGS sequence"/>
</dbReference>
<reference evidence="5 6" key="1">
    <citation type="journal article" date="2021" name="Sci. Rep.">
        <title>The distribution of antibiotic resistance genes in chicken gut microbiota commensals.</title>
        <authorList>
            <person name="Juricova H."/>
            <person name="Matiasovicova J."/>
            <person name="Kubasova T."/>
            <person name="Cejkova D."/>
            <person name="Rychlik I."/>
        </authorList>
    </citation>
    <scope>NUCLEOTIDE SEQUENCE [LARGE SCALE GENOMIC DNA]</scope>
    <source>
        <strain evidence="5 6">An829</strain>
    </source>
</reference>
<dbReference type="PANTHER" id="PTHR10434">
    <property type="entry name" value="1-ACYL-SN-GLYCEROL-3-PHOSPHATE ACYLTRANSFERASE"/>
    <property type="match status" value="1"/>
</dbReference>
<organism evidence="5 6">
    <name type="scientific">Sutterella massiliensis</name>
    <dbReference type="NCBI Taxonomy" id="1816689"/>
    <lineage>
        <taxon>Bacteria</taxon>
        <taxon>Pseudomonadati</taxon>
        <taxon>Pseudomonadota</taxon>
        <taxon>Betaproteobacteria</taxon>
        <taxon>Burkholderiales</taxon>
        <taxon>Sutterellaceae</taxon>
        <taxon>Sutterella</taxon>
    </lineage>
</organism>
<name>A0ABS2DSX0_9BURK</name>
<dbReference type="SUPFAM" id="SSF69593">
    <property type="entry name" value="Glycerol-3-phosphate (1)-acyltransferase"/>
    <property type="match status" value="1"/>
</dbReference>
<dbReference type="CDD" id="cd07989">
    <property type="entry name" value="LPLAT_AGPAT-like"/>
    <property type="match status" value="1"/>
</dbReference>
<dbReference type="EMBL" id="JACJJC010000012">
    <property type="protein sequence ID" value="MBM6704462.1"/>
    <property type="molecule type" value="Genomic_DNA"/>
</dbReference>
<comment type="caution">
    <text evidence="5">The sequence shown here is derived from an EMBL/GenBank/DDBJ whole genome shotgun (WGS) entry which is preliminary data.</text>
</comment>
<dbReference type="GO" id="GO:0016746">
    <property type="term" value="F:acyltransferase activity"/>
    <property type="evidence" value="ECO:0007669"/>
    <property type="project" value="UniProtKB-KW"/>
</dbReference>
<keyword evidence="2" id="KW-0808">Transferase</keyword>
<sequence length="235" mass="26353">MLFRFGITPWLNLAEKDALKRVRISRFVVWRWFGIFVSIIRSLGLVRVEVKNPERLERKGLIIAANHPSLIDVVCLISRIPQATTIVKASLAKNWFTAPPVRAAGYATNDLGPEALEQLEADLRRGAAFVVFPEGTRTPVDLPNGETPRMHRGAAAVALHTATPVTPVRITAEPRWLTKDRGWWHMPDEPMTLTFEVLEDLPVDDLLPLYNERPSLAARRLNKRLAAVLFPGKGS</sequence>
<evidence type="ECO:0000256" key="3">
    <source>
        <dbReference type="ARBA" id="ARBA00023315"/>
    </source>
</evidence>
<feature type="domain" description="Phospholipid/glycerol acyltransferase" evidence="4">
    <location>
        <begin position="61"/>
        <end position="173"/>
    </location>
</feature>
<evidence type="ECO:0000313" key="6">
    <source>
        <dbReference type="Proteomes" id="UP000715095"/>
    </source>
</evidence>
<dbReference type="PANTHER" id="PTHR10434:SF66">
    <property type="entry name" value="PHOSPHOLIPID_GLYCEROL ACYLTRANSFERASE DOMAIN-CONTAINING PROTEIN"/>
    <property type="match status" value="1"/>
</dbReference>
<comment type="pathway">
    <text evidence="1">Lipid metabolism.</text>
</comment>